<dbReference type="AlphaFoldDB" id="A0A1T4PGX3"/>
<feature type="transmembrane region" description="Helical" evidence="1">
    <location>
        <begin position="6"/>
        <end position="26"/>
    </location>
</feature>
<dbReference type="Gene3D" id="3.40.630.30">
    <property type="match status" value="1"/>
</dbReference>
<dbReference type="SUPFAM" id="SSF55729">
    <property type="entry name" value="Acyl-CoA N-acyltransferases (Nat)"/>
    <property type="match status" value="1"/>
</dbReference>
<accession>A0A1T4PGX3</accession>
<keyword evidence="1" id="KW-1133">Transmembrane helix</keyword>
<sequence length="199" mass="22326">MDLGNNMNFLVPIFYFIFGGLAVLYYKRKGAPKTPEDVVDNILKDAFKGTEKDSHKEAELVRALYQNENFIKDLSLTAKYKGKTVGYILFTKIKINEEELLALGPVGVMRRFQKKGVGKSLITQGQQLAKKKGFKGVFVAGDPNLFKKFGYKPASEFGIKAPFEIPDENFMGIELVPGAFDGISGTLEYPQEFLDFMKN</sequence>
<dbReference type="InterPro" id="IPR016181">
    <property type="entry name" value="Acyl_CoA_acyltransferase"/>
</dbReference>
<dbReference type="STRING" id="180163.SAMN02745174_01917"/>
<name>A0A1T4PGX3_9FUSO</name>
<dbReference type="Pfam" id="PF00583">
    <property type="entry name" value="Acetyltransf_1"/>
    <property type="match status" value="1"/>
</dbReference>
<evidence type="ECO:0000259" key="2">
    <source>
        <dbReference type="PROSITE" id="PS51186"/>
    </source>
</evidence>
<dbReference type="RefSeq" id="WP_078694381.1">
    <property type="nucleotide sequence ID" value="NZ_FUWX01000014.1"/>
</dbReference>
<evidence type="ECO:0000256" key="1">
    <source>
        <dbReference type="SAM" id="Phobius"/>
    </source>
</evidence>
<protein>
    <submittedName>
        <fullName evidence="3">Predicted N-acetyltransferase YhbS</fullName>
    </submittedName>
</protein>
<organism evidence="3 4">
    <name type="scientific">Cetobacterium ceti</name>
    <dbReference type="NCBI Taxonomy" id="180163"/>
    <lineage>
        <taxon>Bacteria</taxon>
        <taxon>Fusobacteriati</taxon>
        <taxon>Fusobacteriota</taxon>
        <taxon>Fusobacteriia</taxon>
        <taxon>Fusobacteriales</taxon>
        <taxon>Fusobacteriaceae</taxon>
        <taxon>Cetobacterium</taxon>
    </lineage>
</organism>
<keyword evidence="1" id="KW-0472">Membrane</keyword>
<keyword evidence="3" id="KW-0808">Transferase</keyword>
<gene>
    <name evidence="3" type="ORF">SAMN02745174_01917</name>
</gene>
<keyword evidence="4" id="KW-1185">Reference proteome</keyword>
<dbReference type="Proteomes" id="UP000191153">
    <property type="component" value="Unassembled WGS sequence"/>
</dbReference>
<dbReference type="InterPro" id="IPR000182">
    <property type="entry name" value="GNAT_dom"/>
</dbReference>
<dbReference type="OrthoDB" id="9797178at2"/>
<keyword evidence="1" id="KW-0812">Transmembrane</keyword>
<dbReference type="EMBL" id="FUWX01000014">
    <property type="protein sequence ID" value="SJZ90813.1"/>
    <property type="molecule type" value="Genomic_DNA"/>
</dbReference>
<feature type="domain" description="N-acetyltransferase" evidence="2">
    <location>
        <begin position="28"/>
        <end position="176"/>
    </location>
</feature>
<proteinExistence type="predicted"/>
<dbReference type="PROSITE" id="PS51186">
    <property type="entry name" value="GNAT"/>
    <property type="match status" value="1"/>
</dbReference>
<reference evidence="3 4" key="1">
    <citation type="submission" date="2017-02" db="EMBL/GenBank/DDBJ databases">
        <authorList>
            <person name="Peterson S.W."/>
        </authorList>
    </citation>
    <scope>NUCLEOTIDE SEQUENCE [LARGE SCALE GENOMIC DNA]</scope>
    <source>
        <strain evidence="3 4">ATCC 700028</strain>
    </source>
</reference>
<dbReference type="GO" id="GO:0016747">
    <property type="term" value="F:acyltransferase activity, transferring groups other than amino-acyl groups"/>
    <property type="evidence" value="ECO:0007669"/>
    <property type="project" value="InterPro"/>
</dbReference>
<evidence type="ECO:0000313" key="4">
    <source>
        <dbReference type="Proteomes" id="UP000191153"/>
    </source>
</evidence>
<evidence type="ECO:0000313" key="3">
    <source>
        <dbReference type="EMBL" id="SJZ90813.1"/>
    </source>
</evidence>